<reference evidence="2" key="1">
    <citation type="journal article" date="2019" name="Int. J. Syst. Evol. Microbiol.">
        <title>The Global Catalogue of Microorganisms (GCM) 10K type strain sequencing project: providing services to taxonomists for standard genome sequencing and annotation.</title>
        <authorList>
            <consortium name="The Broad Institute Genomics Platform"/>
            <consortium name="The Broad Institute Genome Sequencing Center for Infectious Disease"/>
            <person name="Wu L."/>
            <person name="Ma J."/>
        </authorList>
    </citation>
    <scope>NUCLEOTIDE SEQUENCE [LARGE SCALE GENOMIC DNA]</scope>
    <source>
        <strain evidence="2">JCM 10977</strain>
    </source>
</reference>
<dbReference type="EMBL" id="BAAAHK010000019">
    <property type="protein sequence ID" value="GAA0957820.1"/>
    <property type="molecule type" value="Genomic_DNA"/>
</dbReference>
<evidence type="ECO:0000313" key="1">
    <source>
        <dbReference type="EMBL" id="GAA0957820.1"/>
    </source>
</evidence>
<dbReference type="Proteomes" id="UP001500542">
    <property type="component" value="Unassembled WGS sequence"/>
</dbReference>
<organism evidence="1 2">
    <name type="scientific">Kribbella koreensis</name>
    <dbReference type="NCBI Taxonomy" id="57909"/>
    <lineage>
        <taxon>Bacteria</taxon>
        <taxon>Bacillati</taxon>
        <taxon>Actinomycetota</taxon>
        <taxon>Actinomycetes</taxon>
        <taxon>Propionibacteriales</taxon>
        <taxon>Kribbellaceae</taxon>
        <taxon>Kribbella</taxon>
    </lineage>
</organism>
<sequence>MSDLDTQIHLHARVFRTGCDWYADIDDHTDPQPDDPYWYGYYSSQRAAIDAACERIAALNRDRCRRLSQQLLLRATSSA</sequence>
<evidence type="ECO:0000313" key="2">
    <source>
        <dbReference type="Proteomes" id="UP001500542"/>
    </source>
</evidence>
<protein>
    <submittedName>
        <fullName evidence="1">Uncharacterized protein</fullName>
    </submittedName>
</protein>
<keyword evidence="2" id="KW-1185">Reference proteome</keyword>
<dbReference type="RefSeq" id="WP_343980238.1">
    <property type="nucleotide sequence ID" value="NZ_BAAAHK010000019.1"/>
</dbReference>
<comment type="caution">
    <text evidence="1">The sequence shown here is derived from an EMBL/GenBank/DDBJ whole genome shotgun (WGS) entry which is preliminary data.</text>
</comment>
<proteinExistence type="predicted"/>
<name>A0ABP4BZF0_9ACTN</name>
<gene>
    <name evidence="1" type="ORF">GCM10009554_69090</name>
</gene>
<accession>A0ABP4BZF0</accession>